<feature type="transmembrane region" description="Helical" evidence="6">
    <location>
        <begin position="197"/>
        <end position="219"/>
    </location>
</feature>
<dbReference type="Gene3D" id="1.20.1250.20">
    <property type="entry name" value="MFS general substrate transporter like domains"/>
    <property type="match status" value="1"/>
</dbReference>
<dbReference type="OrthoDB" id="440755at2759"/>
<accession>A0A9P5TKE5</accession>
<dbReference type="Proteomes" id="UP000724874">
    <property type="component" value="Unassembled WGS sequence"/>
</dbReference>
<evidence type="ECO:0000256" key="3">
    <source>
        <dbReference type="ARBA" id="ARBA00022692"/>
    </source>
</evidence>
<feature type="transmembrane region" description="Helical" evidence="6">
    <location>
        <begin position="425"/>
        <end position="444"/>
    </location>
</feature>
<evidence type="ECO:0000256" key="1">
    <source>
        <dbReference type="ARBA" id="ARBA00004141"/>
    </source>
</evidence>
<dbReference type="EMBL" id="JADNYJ010000070">
    <property type="protein sequence ID" value="KAF8891928.1"/>
    <property type="molecule type" value="Genomic_DNA"/>
</dbReference>
<feature type="transmembrane region" description="Helical" evidence="6">
    <location>
        <begin position="307"/>
        <end position="332"/>
    </location>
</feature>
<dbReference type="SUPFAM" id="SSF103473">
    <property type="entry name" value="MFS general substrate transporter"/>
    <property type="match status" value="2"/>
</dbReference>
<protein>
    <submittedName>
        <fullName evidence="8">Major facilitator superfamily domain-containing protein</fullName>
    </submittedName>
</protein>
<feature type="domain" description="Major facilitator superfamily (MFS) profile" evidence="7">
    <location>
        <begin position="44"/>
        <end position="448"/>
    </location>
</feature>
<dbReference type="PROSITE" id="PS50850">
    <property type="entry name" value="MFS"/>
    <property type="match status" value="1"/>
</dbReference>
<dbReference type="InterPro" id="IPR020846">
    <property type="entry name" value="MFS_dom"/>
</dbReference>
<feature type="transmembrane region" description="Helical" evidence="6">
    <location>
        <begin position="109"/>
        <end position="128"/>
    </location>
</feature>
<dbReference type="InterPro" id="IPR036259">
    <property type="entry name" value="MFS_trans_sf"/>
</dbReference>
<proteinExistence type="predicted"/>
<feature type="transmembrane region" description="Helical" evidence="6">
    <location>
        <begin position="239"/>
        <end position="257"/>
    </location>
</feature>
<organism evidence="8 9">
    <name type="scientific">Gymnopilus junonius</name>
    <name type="common">Spectacular rustgill mushroom</name>
    <name type="synonym">Gymnopilus spectabilis subsp. junonius</name>
    <dbReference type="NCBI Taxonomy" id="109634"/>
    <lineage>
        <taxon>Eukaryota</taxon>
        <taxon>Fungi</taxon>
        <taxon>Dikarya</taxon>
        <taxon>Basidiomycota</taxon>
        <taxon>Agaricomycotina</taxon>
        <taxon>Agaricomycetes</taxon>
        <taxon>Agaricomycetidae</taxon>
        <taxon>Agaricales</taxon>
        <taxon>Agaricineae</taxon>
        <taxon>Hymenogastraceae</taxon>
        <taxon>Gymnopilus</taxon>
    </lineage>
</organism>
<dbReference type="AlphaFoldDB" id="A0A9P5TKE5"/>
<sequence length="468" mass="50683">MSPSAKKEPQTAIAGFIDISPAARAAPEGLEVLASFPVSLKAVLLLVFCFAQFLDAFNNSSFFAAAPPISLQLHINNSNSVWLVSAYQLTFASLLLTSGRLSDIYNPKYIFCGGTLLMSFCALGARFVRTQIPLIILRALMGVGGALNVPSAMAMIIHTFPNATSQSKALSVFASSGAIGNVIGLIIGASLTTFASWPWVLYFSTILSFVLATLSSIVLRPVTMTWKSKKYGRFKRLDIFGVSILTVALILFVFSVTSGSADGWRTLKVILTLVLSIILVVIFFTWEARLPETLAAVPNSTWRIENFGILILVSLHPFMWWTSVQLLFSWYWQNVFGWSTIGVAIRFRAFPGFFVGTTGMTLVFTTTNVALFAYTPPKMAGIVGAIFTCALQLGSAAGAAIITSIQTSVEQNNGGPDGFQGRAAGFWFLFTFSAIVALTVLLFMKSARPVAVVERDDVDEIATSNEKK</sequence>
<dbReference type="GO" id="GO:0016020">
    <property type="term" value="C:membrane"/>
    <property type="evidence" value="ECO:0007669"/>
    <property type="project" value="UniProtKB-SubCell"/>
</dbReference>
<feature type="transmembrane region" description="Helical" evidence="6">
    <location>
        <begin position="32"/>
        <end position="54"/>
    </location>
</feature>
<keyword evidence="5 6" id="KW-0472">Membrane</keyword>
<evidence type="ECO:0000313" key="8">
    <source>
        <dbReference type="EMBL" id="KAF8891928.1"/>
    </source>
</evidence>
<feature type="transmembrane region" description="Helical" evidence="6">
    <location>
        <begin position="352"/>
        <end position="374"/>
    </location>
</feature>
<evidence type="ECO:0000256" key="4">
    <source>
        <dbReference type="ARBA" id="ARBA00022989"/>
    </source>
</evidence>
<evidence type="ECO:0000259" key="7">
    <source>
        <dbReference type="PROSITE" id="PS50850"/>
    </source>
</evidence>
<keyword evidence="3 6" id="KW-0812">Transmembrane</keyword>
<evidence type="ECO:0000256" key="2">
    <source>
        <dbReference type="ARBA" id="ARBA00022448"/>
    </source>
</evidence>
<evidence type="ECO:0000256" key="5">
    <source>
        <dbReference type="ARBA" id="ARBA00023136"/>
    </source>
</evidence>
<gene>
    <name evidence="8" type="ORF">CPB84DRAFT_1816248</name>
</gene>
<feature type="transmembrane region" description="Helical" evidence="6">
    <location>
        <begin position="381"/>
        <end position="405"/>
    </location>
</feature>
<comment type="caution">
    <text evidence="8">The sequence shown here is derived from an EMBL/GenBank/DDBJ whole genome shotgun (WGS) entry which is preliminary data.</text>
</comment>
<feature type="transmembrane region" description="Helical" evidence="6">
    <location>
        <begin position="80"/>
        <end position="97"/>
    </location>
</feature>
<feature type="transmembrane region" description="Helical" evidence="6">
    <location>
        <begin position="134"/>
        <end position="157"/>
    </location>
</feature>
<feature type="transmembrane region" description="Helical" evidence="6">
    <location>
        <begin position="269"/>
        <end position="286"/>
    </location>
</feature>
<dbReference type="PANTHER" id="PTHR42718">
    <property type="entry name" value="MAJOR FACILITATOR SUPERFAMILY MULTIDRUG TRANSPORTER MFSC"/>
    <property type="match status" value="1"/>
</dbReference>
<dbReference type="PANTHER" id="PTHR42718:SF9">
    <property type="entry name" value="MAJOR FACILITATOR SUPERFAMILY MULTIDRUG TRANSPORTER MFSC"/>
    <property type="match status" value="1"/>
</dbReference>
<keyword evidence="2" id="KW-0813">Transport</keyword>
<keyword evidence="4 6" id="KW-1133">Transmembrane helix</keyword>
<reference evidence="8" key="1">
    <citation type="submission" date="2020-11" db="EMBL/GenBank/DDBJ databases">
        <authorList>
            <consortium name="DOE Joint Genome Institute"/>
            <person name="Ahrendt S."/>
            <person name="Riley R."/>
            <person name="Andreopoulos W."/>
            <person name="LaButti K."/>
            <person name="Pangilinan J."/>
            <person name="Ruiz-duenas F.J."/>
            <person name="Barrasa J.M."/>
            <person name="Sanchez-Garcia M."/>
            <person name="Camarero S."/>
            <person name="Miyauchi S."/>
            <person name="Serrano A."/>
            <person name="Linde D."/>
            <person name="Babiker R."/>
            <person name="Drula E."/>
            <person name="Ayuso-Fernandez I."/>
            <person name="Pacheco R."/>
            <person name="Padilla G."/>
            <person name="Ferreira P."/>
            <person name="Barriuso J."/>
            <person name="Kellner H."/>
            <person name="Castanera R."/>
            <person name="Alfaro M."/>
            <person name="Ramirez L."/>
            <person name="Pisabarro A.G."/>
            <person name="Kuo A."/>
            <person name="Tritt A."/>
            <person name="Lipzen A."/>
            <person name="He G."/>
            <person name="Yan M."/>
            <person name="Ng V."/>
            <person name="Cullen D."/>
            <person name="Martin F."/>
            <person name="Rosso M.-N."/>
            <person name="Henrissat B."/>
            <person name="Hibbett D."/>
            <person name="Martinez A.T."/>
            <person name="Grigoriev I.V."/>
        </authorList>
    </citation>
    <scope>NUCLEOTIDE SEQUENCE</scope>
    <source>
        <strain evidence="8">AH 44721</strain>
    </source>
</reference>
<evidence type="ECO:0000313" key="9">
    <source>
        <dbReference type="Proteomes" id="UP000724874"/>
    </source>
</evidence>
<evidence type="ECO:0000256" key="6">
    <source>
        <dbReference type="SAM" id="Phobius"/>
    </source>
</evidence>
<feature type="transmembrane region" description="Helical" evidence="6">
    <location>
        <begin position="169"/>
        <end position="191"/>
    </location>
</feature>
<dbReference type="InterPro" id="IPR011701">
    <property type="entry name" value="MFS"/>
</dbReference>
<keyword evidence="9" id="KW-1185">Reference proteome</keyword>
<dbReference type="Pfam" id="PF07690">
    <property type="entry name" value="MFS_1"/>
    <property type="match status" value="1"/>
</dbReference>
<comment type="subcellular location">
    <subcellularLocation>
        <location evidence="1">Membrane</location>
        <topology evidence="1">Multi-pass membrane protein</topology>
    </subcellularLocation>
</comment>
<name>A0A9P5TKE5_GYMJU</name>
<dbReference type="GO" id="GO:0022857">
    <property type="term" value="F:transmembrane transporter activity"/>
    <property type="evidence" value="ECO:0007669"/>
    <property type="project" value="InterPro"/>
</dbReference>